<dbReference type="RefSeq" id="WP_072363203.1">
    <property type="nucleotide sequence ID" value="NZ_CBHWAX010000044.1"/>
</dbReference>
<dbReference type="Proteomes" id="UP001326715">
    <property type="component" value="Chromosome"/>
</dbReference>
<dbReference type="OrthoDB" id="668532at2"/>
<gene>
    <name evidence="1" type="ORF">SAMN05661012_04208</name>
    <name evidence="2" type="ORF">SR876_10845</name>
</gene>
<accession>A0A1K1RSU1</accession>
<reference evidence="1 3" key="1">
    <citation type="submission" date="2016-11" db="EMBL/GenBank/DDBJ databases">
        <authorList>
            <person name="Jaros S."/>
            <person name="Januszkiewicz K."/>
            <person name="Wedrychowicz H."/>
        </authorList>
    </citation>
    <scope>NUCLEOTIDE SEQUENCE [LARGE SCALE GENOMIC DNA]</scope>
    <source>
        <strain evidence="1 3">DSM 784</strain>
    </source>
</reference>
<evidence type="ECO:0000313" key="2">
    <source>
        <dbReference type="EMBL" id="WQG92003.1"/>
    </source>
</evidence>
<keyword evidence="4" id="KW-1185">Reference proteome</keyword>
<organism evidence="1 3">
    <name type="scientific">Chitinophaga sancti</name>
    <dbReference type="NCBI Taxonomy" id="1004"/>
    <lineage>
        <taxon>Bacteria</taxon>
        <taxon>Pseudomonadati</taxon>
        <taxon>Bacteroidota</taxon>
        <taxon>Chitinophagia</taxon>
        <taxon>Chitinophagales</taxon>
        <taxon>Chitinophagaceae</taxon>
        <taxon>Chitinophaga</taxon>
    </lineage>
</organism>
<name>A0A1K1RSU1_9BACT</name>
<reference evidence="2 4" key="2">
    <citation type="submission" date="2023-11" db="EMBL/GenBank/DDBJ databases">
        <title>MicrobeMod: A computational toolkit for identifying prokaryotic methylation and restriction-modification with nanopore sequencing.</title>
        <authorList>
            <person name="Crits-Christoph A."/>
            <person name="Kang S.C."/>
            <person name="Lee H."/>
            <person name="Ostrov N."/>
        </authorList>
    </citation>
    <scope>NUCLEOTIDE SEQUENCE [LARGE SCALE GENOMIC DNA]</scope>
    <source>
        <strain evidence="2 4">ATCC 23090</strain>
    </source>
</reference>
<dbReference type="EMBL" id="CP140154">
    <property type="protein sequence ID" value="WQG92003.1"/>
    <property type="molecule type" value="Genomic_DNA"/>
</dbReference>
<sequence>MNVIAIDVDIICPACSRKALLAADCEITGYMFRPKKITGKASCIHCGYSHPKLTVVNADFYYQFPVADRMFYARNKENLIALRDFFKEHQKWDDELCMDFPKTFYLHREEIVKKIESLLEKQGIEPGA</sequence>
<evidence type="ECO:0000313" key="3">
    <source>
        <dbReference type="Proteomes" id="UP000183788"/>
    </source>
</evidence>
<dbReference type="EMBL" id="FPIZ01000014">
    <property type="protein sequence ID" value="SFW75208.1"/>
    <property type="molecule type" value="Genomic_DNA"/>
</dbReference>
<evidence type="ECO:0000313" key="1">
    <source>
        <dbReference type="EMBL" id="SFW75208.1"/>
    </source>
</evidence>
<evidence type="ECO:0000313" key="4">
    <source>
        <dbReference type="Proteomes" id="UP001326715"/>
    </source>
</evidence>
<dbReference type="Proteomes" id="UP000183788">
    <property type="component" value="Unassembled WGS sequence"/>
</dbReference>
<dbReference type="AlphaFoldDB" id="A0A1K1RSU1"/>
<proteinExistence type="predicted"/>
<protein>
    <submittedName>
        <fullName evidence="1">Uncharacterized protein</fullName>
    </submittedName>
</protein>